<evidence type="ECO:0000313" key="6">
    <source>
        <dbReference type="EMBL" id="NOU90814.1"/>
    </source>
</evidence>
<comment type="similarity">
    <text evidence="2">Belongs to the bacterial solute-binding protein 2 family.</text>
</comment>
<feature type="domain" description="Periplasmic binding protein" evidence="5">
    <location>
        <begin position="57"/>
        <end position="339"/>
    </location>
</feature>
<comment type="caution">
    <text evidence="6">The sequence shown here is derived from an EMBL/GenBank/DDBJ whole genome shotgun (WGS) entry which is preliminary data.</text>
</comment>
<evidence type="ECO:0000256" key="1">
    <source>
        <dbReference type="ARBA" id="ARBA00004196"/>
    </source>
</evidence>
<keyword evidence="3" id="KW-0732">Signal</keyword>
<dbReference type="Gene3D" id="3.40.50.2300">
    <property type="match status" value="3"/>
</dbReference>
<name>A0ABX1ZF01_9BACL</name>
<dbReference type="PANTHER" id="PTHR46847:SF1">
    <property type="entry name" value="D-ALLOSE-BINDING PERIPLASMIC PROTEIN-RELATED"/>
    <property type="match status" value="1"/>
</dbReference>
<accession>A0ABX1ZF01</accession>
<feature type="compositionally biased region" description="Polar residues" evidence="4">
    <location>
        <begin position="23"/>
        <end position="32"/>
    </location>
</feature>
<dbReference type="Pfam" id="PF13407">
    <property type="entry name" value="Peripla_BP_4"/>
    <property type="match status" value="1"/>
</dbReference>
<evidence type="ECO:0000313" key="7">
    <source>
        <dbReference type="Proteomes" id="UP000658690"/>
    </source>
</evidence>
<dbReference type="InterPro" id="IPR028082">
    <property type="entry name" value="Peripla_BP_I"/>
</dbReference>
<evidence type="ECO:0000256" key="2">
    <source>
        <dbReference type="ARBA" id="ARBA00007639"/>
    </source>
</evidence>
<feature type="region of interest" description="Disordered" evidence="4">
    <location>
        <begin position="12"/>
        <end position="35"/>
    </location>
</feature>
<dbReference type="InterPro" id="IPR025997">
    <property type="entry name" value="SBP_2_dom"/>
</dbReference>
<sequence>MITALLAACSNQANPTNKDDKAGQTQAPSTNDDPAKKLGKIVIGWVPPDITGVYKIATTYMEKSAEDAKKSGLDVEILTKASNNHGDANAQIHNIEDMIQRKVSAIIISPADVEPLKPVLKQAKDAHIPVIIVNLLTPIEGTQVDTYIGFDNAQAAEVSAYAMLNALGGPGVLDGKGKKVDVQPHQELDLKWWQNVYKDVDPNSIKGKIAILSGVPGSFYDNERQKGFDKVLKMFPNVQVVTKLPADWNRQKGVSVTENILQKHKDIDGIWAASNEMGLGAINAVQNAGLTGKVFVTTNDGTSESVDRIREDKILSETWHGFPEWGWYGVKFGVMLHLGEETPKTYDIRPRTEYKANANDFYPNPVLDPIDWKQIITNAKLK</sequence>
<reference evidence="6 7" key="1">
    <citation type="submission" date="2019-10" db="EMBL/GenBank/DDBJ databases">
        <title>Description of Paenibacillus choica sp. nov.</title>
        <authorList>
            <person name="Carlier A."/>
            <person name="Qi S."/>
        </authorList>
    </citation>
    <scope>NUCLEOTIDE SEQUENCE [LARGE SCALE GENOMIC DNA]</scope>
    <source>
        <strain evidence="6 7">LMG 31460</strain>
    </source>
</reference>
<evidence type="ECO:0000256" key="4">
    <source>
        <dbReference type="SAM" id="MobiDB-lite"/>
    </source>
</evidence>
<dbReference type="Proteomes" id="UP000658690">
    <property type="component" value="Unassembled WGS sequence"/>
</dbReference>
<evidence type="ECO:0000259" key="5">
    <source>
        <dbReference type="Pfam" id="PF13407"/>
    </source>
</evidence>
<keyword evidence="7" id="KW-1185">Reference proteome</keyword>
<proteinExistence type="inferred from homology"/>
<dbReference type="EMBL" id="WHOC01000176">
    <property type="protein sequence ID" value="NOU90814.1"/>
    <property type="molecule type" value="Genomic_DNA"/>
</dbReference>
<organism evidence="6 7">
    <name type="scientific">Paenibacillus germinis</name>
    <dbReference type="NCBI Taxonomy" id="2654979"/>
    <lineage>
        <taxon>Bacteria</taxon>
        <taxon>Bacillati</taxon>
        <taxon>Bacillota</taxon>
        <taxon>Bacilli</taxon>
        <taxon>Bacillales</taxon>
        <taxon>Paenibacillaceae</taxon>
        <taxon>Paenibacillus</taxon>
    </lineage>
</organism>
<dbReference type="SUPFAM" id="SSF53822">
    <property type="entry name" value="Periplasmic binding protein-like I"/>
    <property type="match status" value="1"/>
</dbReference>
<dbReference type="CDD" id="cd01536">
    <property type="entry name" value="PBP1_ABC_sugar_binding-like"/>
    <property type="match status" value="1"/>
</dbReference>
<evidence type="ECO:0000256" key="3">
    <source>
        <dbReference type="ARBA" id="ARBA00022729"/>
    </source>
</evidence>
<dbReference type="PANTHER" id="PTHR46847">
    <property type="entry name" value="D-ALLOSE-BINDING PERIPLASMIC PROTEIN-RELATED"/>
    <property type="match status" value="1"/>
</dbReference>
<protein>
    <submittedName>
        <fullName evidence="6">Substrate-binding domain-containing protein</fullName>
    </submittedName>
</protein>
<comment type="subcellular location">
    <subcellularLocation>
        <location evidence="1">Cell envelope</location>
    </subcellularLocation>
</comment>
<gene>
    <name evidence="6" type="ORF">GC102_34550</name>
</gene>